<evidence type="ECO:0000256" key="1">
    <source>
        <dbReference type="ARBA" id="ARBA00004120"/>
    </source>
</evidence>
<evidence type="ECO:0000313" key="12">
    <source>
        <dbReference type="EMBL" id="KAF7634437.1"/>
    </source>
</evidence>
<keyword evidence="13" id="KW-1185">Reference proteome</keyword>
<reference evidence="12" key="1">
    <citation type="journal article" date="2020" name="Ecol. Evol.">
        <title>Genome structure and content of the rice root-knot nematode (Meloidogyne graminicola).</title>
        <authorList>
            <person name="Phan N.T."/>
            <person name="Danchin E.G.J."/>
            <person name="Klopp C."/>
            <person name="Perfus-Barbeoch L."/>
            <person name="Kozlowski D.K."/>
            <person name="Koutsovoulos G.D."/>
            <person name="Lopez-Roques C."/>
            <person name="Bouchez O."/>
            <person name="Zahm M."/>
            <person name="Besnard G."/>
            <person name="Bellafiore S."/>
        </authorList>
    </citation>
    <scope>NUCLEOTIDE SEQUENCE</scope>
    <source>
        <strain evidence="12">VN-18</strain>
    </source>
</reference>
<dbReference type="GO" id="GO:0060271">
    <property type="term" value="P:cilium assembly"/>
    <property type="evidence" value="ECO:0007669"/>
    <property type="project" value="TreeGrafter"/>
</dbReference>
<dbReference type="GO" id="GO:0008104">
    <property type="term" value="P:intracellular protein localization"/>
    <property type="evidence" value="ECO:0007669"/>
    <property type="project" value="UniProtKB-ARBA"/>
</dbReference>
<comment type="caution">
    <text evidence="12">The sequence shown here is derived from an EMBL/GenBank/DDBJ whole genome shotgun (WGS) entry which is preliminary data.</text>
</comment>
<dbReference type="GO" id="GO:0035721">
    <property type="term" value="P:intraciliary retrograde transport"/>
    <property type="evidence" value="ECO:0007669"/>
    <property type="project" value="InterPro"/>
</dbReference>
<evidence type="ECO:0000256" key="9">
    <source>
        <dbReference type="ARBA" id="ARBA00023273"/>
    </source>
</evidence>
<keyword evidence="8" id="KW-0206">Cytoskeleton</keyword>
<accession>A0A8S9ZLX2</accession>
<keyword evidence="9" id="KW-0966">Cell projection</keyword>
<dbReference type="AlphaFoldDB" id="A0A8S9ZLX2"/>
<dbReference type="GO" id="GO:0030991">
    <property type="term" value="C:intraciliary transport particle A"/>
    <property type="evidence" value="ECO:0007669"/>
    <property type="project" value="TreeGrafter"/>
</dbReference>
<feature type="domain" description="IFT121-like zinc finger" evidence="10">
    <location>
        <begin position="656"/>
        <end position="696"/>
    </location>
</feature>
<dbReference type="EMBL" id="JABEBT010000058">
    <property type="protein sequence ID" value="KAF7634437.1"/>
    <property type="molecule type" value="Genomic_DNA"/>
</dbReference>
<name>A0A8S9ZLX2_9BILA</name>
<evidence type="ECO:0000256" key="8">
    <source>
        <dbReference type="ARBA" id="ARBA00023212"/>
    </source>
</evidence>
<dbReference type="Pfam" id="PF24762">
    <property type="entry name" value="TPR_IF140-IFT172"/>
    <property type="match status" value="1"/>
</dbReference>
<keyword evidence="5" id="KW-0970">Cilium biogenesis/degradation</keyword>
<dbReference type="PANTHER" id="PTHR14920">
    <property type="entry name" value="OSMOTIC AVOIDANCE ABNORMAL PROTEIN 1/WD REPEAT MEMBRANE PROTEIN"/>
    <property type="match status" value="1"/>
</dbReference>
<dbReference type="SUPFAM" id="SSF48452">
    <property type="entry name" value="TPR-like"/>
    <property type="match status" value="1"/>
</dbReference>
<feature type="domain" description="IF140/IFT172/WDR19 TPR" evidence="11">
    <location>
        <begin position="206"/>
        <end position="350"/>
    </location>
</feature>
<dbReference type="InterPro" id="IPR056170">
    <property type="entry name" value="Znf_IFT121-like"/>
</dbReference>
<keyword evidence="4" id="KW-0677">Repeat</keyword>
<dbReference type="FunFam" id="1.25.40.470:FF:000009">
    <property type="entry name" value="WD repeat-containing protein 19 isoform X1"/>
    <property type="match status" value="1"/>
</dbReference>
<evidence type="ECO:0000256" key="6">
    <source>
        <dbReference type="ARBA" id="ARBA00022803"/>
    </source>
</evidence>
<evidence type="ECO:0000259" key="11">
    <source>
        <dbReference type="Pfam" id="PF24762"/>
    </source>
</evidence>
<dbReference type="PANTHER" id="PTHR14920:SF0">
    <property type="entry name" value="WD REPEAT DOMAIN 19"/>
    <property type="match status" value="1"/>
</dbReference>
<evidence type="ECO:0000313" key="13">
    <source>
        <dbReference type="Proteomes" id="UP000605970"/>
    </source>
</evidence>
<evidence type="ECO:0000256" key="5">
    <source>
        <dbReference type="ARBA" id="ARBA00022794"/>
    </source>
</evidence>
<dbReference type="GO" id="GO:0005929">
    <property type="term" value="C:cilium"/>
    <property type="evidence" value="ECO:0007669"/>
    <property type="project" value="TreeGrafter"/>
</dbReference>
<evidence type="ECO:0000256" key="3">
    <source>
        <dbReference type="ARBA" id="ARBA00022574"/>
    </source>
</evidence>
<organism evidence="12 13">
    <name type="scientific">Meloidogyne graminicola</name>
    <dbReference type="NCBI Taxonomy" id="189291"/>
    <lineage>
        <taxon>Eukaryota</taxon>
        <taxon>Metazoa</taxon>
        <taxon>Ecdysozoa</taxon>
        <taxon>Nematoda</taxon>
        <taxon>Chromadorea</taxon>
        <taxon>Rhabditida</taxon>
        <taxon>Tylenchina</taxon>
        <taxon>Tylenchomorpha</taxon>
        <taxon>Tylenchoidea</taxon>
        <taxon>Meloidogynidae</taxon>
        <taxon>Meloidogyninae</taxon>
        <taxon>Meloidogyne</taxon>
    </lineage>
</organism>
<evidence type="ECO:0000259" key="10">
    <source>
        <dbReference type="Pfam" id="PF23145"/>
    </source>
</evidence>
<evidence type="ECO:0000256" key="2">
    <source>
        <dbReference type="ARBA" id="ARBA00022490"/>
    </source>
</evidence>
<dbReference type="InterPro" id="IPR056168">
    <property type="entry name" value="TPR_IF140/IFT172/WDR19"/>
</dbReference>
<keyword evidence="2" id="KW-0963">Cytoplasm</keyword>
<protein>
    <submittedName>
        <fullName evidence="12">Uncharacterized protein</fullName>
    </submittedName>
</protein>
<keyword evidence="6" id="KW-0802">TPR repeat</keyword>
<evidence type="ECO:0000256" key="4">
    <source>
        <dbReference type="ARBA" id="ARBA00022737"/>
    </source>
</evidence>
<gene>
    <name evidence="12" type="ORF">Mgra_00006192</name>
</gene>
<keyword evidence="7" id="KW-0969">Cilium</keyword>
<dbReference type="InterPro" id="IPR011990">
    <property type="entry name" value="TPR-like_helical_dom_sf"/>
</dbReference>
<keyword evidence="3" id="KW-0853">WD repeat</keyword>
<dbReference type="Proteomes" id="UP000605970">
    <property type="component" value="Unassembled WGS sequence"/>
</dbReference>
<dbReference type="Gene3D" id="1.25.40.470">
    <property type="match status" value="2"/>
</dbReference>
<dbReference type="OrthoDB" id="10250638at2759"/>
<comment type="subcellular location">
    <subcellularLocation>
        <location evidence="1">Cytoplasm</location>
        <location evidence="1">Cytoskeleton</location>
        <location evidence="1">Cilium basal body</location>
    </subcellularLocation>
</comment>
<sequence>MLKQSLLLKRWRNAWKICESLKEPTSWREFANTAMKDFNIELAVRIFRNLGDVAMVWALGELLIVEDRQILGGHIASLLGDFDLADKLFCDSSEPKLALEMRRDIQHWERALELATQIAPNELPYIAKEYAIQLEFMGQHEQSFHYFKQAIIQINEEDEINNEELDEHNWVCKSGLARMALHIGDLKKGVEIALQLPSKLAKRDCGIVLEQLKQFDEAGAVYEAGQFYDRAAAAYLKTKNLLKVHKLMEKVRSPKLLCQYGKMLEREKNFERAYKAYEKAQDAENQIRVLLRHLNKAEQAVNLAKESKSIEGSKLIANYFSDLGQFDKAIQFLVISLCYQEAFDLAKSSGHIQIYSDELENCNNNSQLLLNINDNSQQQKEAAFNQMAEFFRNEGNVLEAGKFFGMSKQYRTALSLLTSELITPTAEETALQFAVEFVAESKEKSLIDELISHLMGEREGGDGIPKDPKYLFQLYVKLSMHEEGAKTALIIAQEQQFKGFYKTAHDLLFEMYQTLRRENIRIHSEMENALMLLHSYNIVKGLLKRGDNFTAAKLLCRVSENIGQFPAHATQILTSCVITCTKAGLKKSAFKTASLLLQPLYRQKIDEKYKKKIELVVRKFGQNSEDPEERLQPCPYCGTSVNEFMLGCNNCQANIPYCILTGRHIVREDFSTCPKCNFPGNLSEFYKLTELICPMCYGQFNKEEIEPINFSDFIIKNSNIE</sequence>
<dbReference type="InterPro" id="IPR040379">
    <property type="entry name" value="WDR19/dyf-2"/>
</dbReference>
<evidence type="ECO:0000256" key="7">
    <source>
        <dbReference type="ARBA" id="ARBA00023069"/>
    </source>
</evidence>
<dbReference type="Pfam" id="PF23145">
    <property type="entry name" value="Zf_2nd_IFT121"/>
    <property type="match status" value="1"/>
</dbReference>
<proteinExistence type="predicted"/>